<evidence type="ECO:0000259" key="9">
    <source>
        <dbReference type="PROSITE" id="PS51779"/>
    </source>
</evidence>
<dbReference type="Pfam" id="PF08478">
    <property type="entry name" value="POTRA_1"/>
    <property type="match status" value="1"/>
</dbReference>
<dbReference type="AlphaFoldDB" id="A0A3B0VLJ1"/>
<comment type="subcellular location">
    <subcellularLocation>
        <location evidence="1">Membrane</location>
    </subcellularLocation>
</comment>
<evidence type="ECO:0000256" key="5">
    <source>
        <dbReference type="ARBA" id="ARBA00022692"/>
    </source>
</evidence>
<evidence type="ECO:0000313" key="10">
    <source>
        <dbReference type="EMBL" id="VAW44498.1"/>
    </source>
</evidence>
<organism evidence="10">
    <name type="scientific">hydrothermal vent metagenome</name>
    <dbReference type="NCBI Taxonomy" id="652676"/>
    <lineage>
        <taxon>unclassified sequences</taxon>
        <taxon>metagenomes</taxon>
        <taxon>ecological metagenomes</taxon>
    </lineage>
</organism>
<keyword evidence="5" id="KW-0812">Transmembrane</keyword>
<dbReference type="PANTHER" id="PTHR35851:SF1">
    <property type="entry name" value="CELL DIVISION PROTEIN FTSQ"/>
    <property type="match status" value="1"/>
</dbReference>
<dbReference type="InterPro" id="IPR005548">
    <property type="entry name" value="Cell_div_FtsQ/DivIB_C"/>
</dbReference>
<dbReference type="EMBL" id="UOFA01000120">
    <property type="protein sequence ID" value="VAW44498.1"/>
    <property type="molecule type" value="Genomic_DNA"/>
</dbReference>
<evidence type="ECO:0000256" key="8">
    <source>
        <dbReference type="ARBA" id="ARBA00023306"/>
    </source>
</evidence>
<dbReference type="Gene3D" id="3.40.50.11690">
    <property type="entry name" value="Cell division protein FtsQ/DivIB"/>
    <property type="match status" value="1"/>
</dbReference>
<proteinExistence type="inferred from homology"/>
<keyword evidence="7" id="KW-0472">Membrane</keyword>
<keyword evidence="6" id="KW-1133">Transmembrane helix</keyword>
<dbReference type="GO" id="GO:0090529">
    <property type="term" value="P:cell septum assembly"/>
    <property type="evidence" value="ECO:0007669"/>
    <property type="project" value="InterPro"/>
</dbReference>
<reference evidence="10" key="1">
    <citation type="submission" date="2018-06" db="EMBL/GenBank/DDBJ databases">
        <authorList>
            <person name="Zhirakovskaya E."/>
        </authorList>
    </citation>
    <scope>NUCLEOTIDE SEQUENCE</scope>
</reference>
<keyword evidence="8" id="KW-0131">Cell cycle</keyword>
<evidence type="ECO:0000256" key="6">
    <source>
        <dbReference type="ARBA" id="ARBA00022989"/>
    </source>
</evidence>
<protein>
    <recommendedName>
        <fullName evidence="9">POTRA domain-containing protein</fullName>
    </recommendedName>
</protein>
<dbReference type="HAMAP" id="MF_00911">
    <property type="entry name" value="FtsQ_subfam"/>
    <property type="match status" value="1"/>
</dbReference>
<feature type="domain" description="POTRA" evidence="9">
    <location>
        <begin position="32"/>
        <end position="101"/>
    </location>
</feature>
<dbReference type="PROSITE" id="PS51779">
    <property type="entry name" value="POTRA"/>
    <property type="match status" value="1"/>
</dbReference>
<sequence>MSKAMQLTIIFSLLALLLVVAMMSGLIESDRWRISQLEVAADYERITPEQLRLMVAKTPERSFFRLDAEQVKTNIESMPWVRYVHVVKQWPDTLIITIKEHQAIAVWNGKDLLNQSGEVFQVDAVDHLTALPRIYGLSEDSALTLENFNRFNQLLKPVGYEISQAKVNERGDWQLILRNGLEVLLGSERHEARVLRLAETWEQLLDASERLPERVDLRYSNGYVVRWRTEDDTTEQKPTFGLNPDKREIG</sequence>
<dbReference type="InterPro" id="IPR045335">
    <property type="entry name" value="FtsQ_C_sf"/>
</dbReference>
<dbReference type="Gene3D" id="3.10.20.310">
    <property type="entry name" value="membrane protein fhac"/>
    <property type="match status" value="1"/>
</dbReference>
<evidence type="ECO:0000256" key="4">
    <source>
        <dbReference type="ARBA" id="ARBA00022618"/>
    </source>
</evidence>
<evidence type="ECO:0000256" key="7">
    <source>
        <dbReference type="ARBA" id="ARBA00023136"/>
    </source>
</evidence>
<keyword evidence="4" id="KW-0132">Cell division</keyword>
<dbReference type="GO" id="GO:0016020">
    <property type="term" value="C:membrane"/>
    <property type="evidence" value="ECO:0007669"/>
    <property type="project" value="UniProtKB-SubCell"/>
</dbReference>
<dbReference type="InterPro" id="IPR034746">
    <property type="entry name" value="POTRA"/>
</dbReference>
<keyword evidence="2" id="KW-1003">Cell membrane</keyword>
<evidence type="ECO:0000256" key="1">
    <source>
        <dbReference type="ARBA" id="ARBA00004370"/>
    </source>
</evidence>
<dbReference type="InterPro" id="IPR013685">
    <property type="entry name" value="POTRA_FtsQ_type"/>
</dbReference>
<dbReference type="InterPro" id="IPR026579">
    <property type="entry name" value="FtsQ"/>
</dbReference>
<gene>
    <name evidence="10" type="ORF">MNBD_GAMMA02-1714</name>
</gene>
<accession>A0A3B0VLJ1</accession>
<keyword evidence="3" id="KW-0997">Cell inner membrane</keyword>
<evidence type="ECO:0000256" key="3">
    <source>
        <dbReference type="ARBA" id="ARBA00022519"/>
    </source>
</evidence>
<dbReference type="PANTHER" id="PTHR35851">
    <property type="entry name" value="CELL DIVISION PROTEIN FTSQ"/>
    <property type="match status" value="1"/>
</dbReference>
<evidence type="ECO:0000256" key="2">
    <source>
        <dbReference type="ARBA" id="ARBA00022475"/>
    </source>
</evidence>
<dbReference type="Pfam" id="PF03799">
    <property type="entry name" value="FtsQ_DivIB_C"/>
    <property type="match status" value="1"/>
</dbReference>
<name>A0A3B0VLJ1_9ZZZZ</name>